<feature type="transmembrane region" description="Helical" evidence="7">
    <location>
        <begin position="234"/>
        <end position="252"/>
    </location>
</feature>
<feature type="transmembrane region" description="Helical" evidence="7">
    <location>
        <begin position="163"/>
        <end position="186"/>
    </location>
</feature>
<dbReference type="InterPro" id="IPR006419">
    <property type="entry name" value="NMN_transpt_PnuC"/>
</dbReference>
<reference evidence="8" key="1">
    <citation type="submission" date="2021-02" db="EMBL/GenBank/DDBJ databases">
        <authorList>
            <person name="Nowell W R."/>
        </authorList>
    </citation>
    <scope>NUCLEOTIDE SEQUENCE</scope>
</reference>
<dbReference type="EMBL" id="CAJNOQ010003884">
    <property type="protein sequence ID" value="CAF1034204.1"/>
    <property type="molecule type" value="Genomic_DNA"/>
</dbReference>
<dbReference type="Proteomes" id="UP000663829">
    <property type="component" value="Unassembled WGS sequence"/>
</dbReference>
<evidence type="ECO:0000256" key="1">
    <source>
        <dbReference type="ARBA" id="ARBA00004651"/>
    </source>
</evidence>
<evidence type="ECO:0000256" key="3">
    <source>
        <dbReference type="ARBA" id="ARBA00022475"/>
    </source>
</evidence>
<accession>A0A814J719</accession>
<dbReference type="Pfam" id="PF04973">
    <property type="entry name" value="NMN_transporter"/>
    <property type="match status" value="1"/>
</dbReference>
<keyword evidence="2" id="KW-0813">Transport</keyword>
<dbReference type="EMBL" id="CAJOBA010026214">
    <property type="protein sequence ID" value="CAF3934958.1"/>
    <property type="molecule type" value="Genomic_DNA"/>
</dbReference>
<dbReference type="Proteomes" id="UP000682733">
    <property type="component" value="Unassembled WGS sequence"/>
</dbReference>
<proteinExistence type="predicted"/>
<feature type="transmembrane region" description="Helical" evidence="7">
    <location>
        <begin position="83"/>
        <end position="103"/>
    </location>
</feature>
<name>A0A814J719_9BILA</name>
<dbReference type="EMBL" id="CAJOBC010003885">
    <property type="protein sequence ID" value="CAF3804893.1"/>
    <property type="molecule type" value="Genomic_DNA"/>
</dbReference>
<dbReference type="AlphaFoldDB" id="A0A814J719"/>
<keyword evidence="5 7" id="KW-1133">Transmembrane helix</keyword>
<protein>
    <recommendedName>
        <fullName evidence="13">Nicotinamide mononucleotide transporter</fullName>
    </recommendedName>
</protein>
<keyword evidence="6 7" id="KW-0472">Membrane</keyword>
<organism evidence="8 12">
    <name type="scientific">Didymodactylos carnosus</name>
    <dbReference type="NCBI Taxonomy" id="1234261"/>
    <lineage>
        <taxon>Eukaryota</taxon>
        <taxon>Metazoa</taxon>
        <taxon>Spiralia</taxon>
        <taxon>Gnathifera</taxon>
        <taxon>Rotifera</taxon>
        <taxon>Eurotatoria</taxon>
        <taxon>Bdelloidea</taxon>
        <taxon>Philodinida</taxon>
        <taxon>Philodinidae</taxon>
        <taxon>Didymodactylos</taxon>
    </lineage>
</organism>
<gene>
    <name evidence="8" type="ORF">GPM918_LOCUS15437</name>
    <name evidence="9" type="ORF">OVA965_LOCUS21101</name>
    <name evidence="10" type="ORF">SRO942_LOCUS15438</name>
    <name evidence="11" type="ORF">TMI583_LOCUS21673</name>
</gene>
<dbReference type="PANTHER" id="PTHR36122">
    <property type="entry name" value="NICOTINAMIDE RIBOSIDE TRANSPORTER PNUC"/>
    <property type="match status" value="1"/>
</dbReference>
<keyword evidence="4 7" id="KW-0812">Transmembrane</keyword>
<feature type="transmembrane region" description="Helical" evidence="7">
    <location>
        <begin position="258"/>
        <end position="279"/>
    </location>
</feature>
<evidence type="ECO:0000313" key="11">
    <source>
        <dbReference type="EMBL" id="CAF3934958.1"/>
    </source>
</evidence>
<dbReference type="EMBL" id="CAJNOK010011451">
    <property type="protein sequence ID" value="CAF1140470.1"/>
    <property type="molecule type" value="Genomic_DNA"/>
</dbReference>
<sequence length="302" mass="34268">MSSAAVELASISGSTSITEATSISGSTSISLDLAPNAHVNQYEYIVENGKTQDFNSLINKQTNRSLFKWTNDLNDGRELWRRILLSLSGLASFLNALYIVLVIKGKLSSYMWGVIAAIIYGVFAFAYGYVGDAQLNIMVFLPMQLIGAYLWSNQLDSELTIRVHALSILKWIFVIILCAALAPMFYWEIPAFSKLITKQYIFETMITPHILDALTNSLSVVAQVLVIFRYWEQYILWLAVNVMNIIMYSGLLQTPLDINLLLAWIVSSIYTLVGLYTWFRRWKSSIRIKPELQEIFSLSDQK</sequence>
<evidence type="ECO:0008006" key="13">
    <source>
        <dbReference type="Google" id="ProtNLM"/>
    </source>
</evidence>
<evidence type="ECO:0000313" key="12">
    <source>
        <dbReference type="Proteomes" id="UP000663829"/>
    </source>
</evidence>
<dbReference type="GO" id="GO:0005886">
    <property type="term" value="C:plasma membrane"/>
    <property type="evidence" value="ECO:0007669"/>
    <property type="project" value="UniProtKB-SubCell"/>
</dbReference>
<comment type="caution">
    <text evidence="8">The sequence shown here is derived from an EMBL/GenBank/DDBJ whole genome shotgun (WGS) entry which is preliminary data.</text>
</comment>
<evidence type="ECO:0000256" key="7">
    <source>
        <dbReference type="SAM" id="Phobius"/>
    </source>
</evidence>
<keyword evidence="3" id="KW-1003">Cell membrane</keyword>
<evidence type="ECO:0000313" key="9">
    <source>
        <dbReference type="EMBL" id="CAF1140470.1"/>
    </source>
</evidence>
<dbReference type="Proteomes" id="UP000681722">
    <property type="component" value="Unassembled WGS sequence"/>
</dbReference>
<dbReference type="OrthoDB" id="5357918at2759"/>
<dbReference type="NCBIfam" id="TIGR01528">
    <property type="entry name" value="NMN_trans_PnuC"/>
    <property type="match status" value="1"/>
</dbReference>
<feature type="transmembrane region" description="Helical" evidence="7">
    <location>
        <begin position="206"/>
        <end position="227"/>
    </location>
</feature>
<evidence type="ECO:0000256" key="2">
    <source>
        <dbReference type="ARBA" id="ARBA00022448"/>
    </source>
</evidence>
<keyword evidence="12" id="KW-1185">Reference proteome</keyword>
<evidence type="ECO:0000313" key="10">
    <source>
        <dbReference type="EMBL" id="CAF3804893.1"/>
    </source>
</evidence>
<dbReference type="GO" id="GO:0034257">
    <property type="term" value="F:nicotinamide riboside transmembrane transporter activity"/>
    <property type="evidence" value="ECO:0007669"/>
    <property type="project" value="InterPro"/>
</dbReference>
<dbReference type="Proteomes" id="UP000677228">
    <property type="component" value="Unassembled WGS sequence"/>
</dbReference>
<evidence type="ECO:0000256" key="6">
    <source>
        <dbReference type="ARBA" id="ARBA00023136"/>
    </source>
</evidence>
<evidence type="ECO:0000256" key="4">
    <source>
        <dbReference type="ARBA" id="ARBA00022692"/>
    </source>
</evidence>
<evidence type="ECO:0000313" key="8">
    <source>
        <dbReference type="EMBL" id="CAF1034204.1"/>
    </source>
</evidence>
<feature type="transmembrane region" description="Helical" evidence="7">
    <location>
        <begin position="110"/>
        <end position="129"/>
    </location>
</feature>
<evidence type="ECO:0000256" key="5">
    <source>
        <dbReference type="ARBA" id="ARBA00022989"/>
    </source>
</evidence>
<comment type="subcellular location">
    <subcellularLocation>
        <location evidence="1">Cell membrane</location>
        <topology evidence="1">Multi-pass membrane protein</topology>
    </subcellularLocation>
</comment>
<dbReference type="PANTHER" id="PTHR36122:SF2">
    <property type="entry name" value="NICOTINAMIDE RIBOSIDE TRANSPORTER PNUC"/>
    <property type="match status" value="1"/>
</dbReference>